<feature type="transmembrane region" description="Helical" evidence="7">
    <location>
        <begin position="309"/>
        <end position="331"/>
    </location>
</feature>
<reference evidence="8 9" key="1">
    <citation type="submission" date="2022-06" db="EMBL/GenBank/DDBJ databases">
        <title>Halomicroarcula sp. a new haloarchaeum isolate from saline soil.</title>
        <authorList>
            <person name="Strakova D."/>
            <person name="Galisteo C."/>
            <person name="Sanchez-Porro C."/>
            <person name="Ventosa A."/>
        </authorList>
    </citation>
    <scope>NUCLEOTIDE SEQUENCE [LARGE SCALE GENOMIC DNA]</scope>
    <source>
        <strain evidence="8 9">S3CR25-11</strain>
    </source>
</reference>
<evidence type="ECO:0000256" key="4">
    <source>
        <dbReference type="ARBA" id="ARBA00022692"/>
    </source>
</evidence>
<keyword evidence="5 7" id="KW-1133">Transmembrane helix</keyword>
<keyword evidence="9" id="KW-1185">Reference proteome</keyword>
<comment type="similarity">
    <text evidence="2">Belongs to the polysaccharide synthase family.</text>
</comment>
<feature type="transmembrane region" description="Helical" evidence="7">
    <location>
        <begin position="188"/>
        <end position="209"/>
    </location>
</feature>
<evidence type="ECO:0000313" key="9">
    <source>
        <dbReference type="Proteomes" id="UP001268864"/>
    </source>
</evidence>
<feature type="transmembrane region" description="Helical" evidence="7">
    <location>
        <begin position="377"/>
        <end position="395"/>
    </location>
</feature>
<evidence type="ECO:0000256" key="2">
    <source>
        <dbReference type="ARBA" id="ARBA00007430"/>
    </source>
</evidence>
<dbReference type="PANTHER" id="PTHR30250:SF10">
    <property type="entry name" value="LIPOPOLYSACCHARIDE BIOSYNTHESIS PROTEIN WZXC"/>
    <property type="match status" value="1"/>
</dbReference>
<feature type="transmembrane region" description="Helical" evidence="7">
    <location>
        <begin position="401"/>
        <end position="420"/>
    </location>
</feature>
<feature type="transmembrane region" description="Helical" evidence="7">
    <location>
        <begin position="432"/>
        <end position="452"/>
    </location>
</feature>
<dbReference type="InterPro" id="IPR050833">
    <property type="entry name" value="Poly_Biosynth_Transport"/>
</dbReference>
<keyword evidence="6 7" id="KW-0472">Membrane</keyword>
<organism evidence="8 9">
    <name type="scientific">Haloarcula onubensis</name>
    <dbReference type="NCBI Taxonomy" id="2950539"/>
    <lineage>
        <taxon>Archaea</taxon>
        <taxon>Methanobacteriati</taxon>
        <taxon>Methanobacteriota</taxon>
        <taxon>Stenosarchaea group</taxon>
        <taxon>Halobacteria</taxon>
        <taxon>Halobacteriales</taxon>
        <taxon>Haloarculaceae</taxon>
        <taxon>Haloarcula</taxon>
    </lineage>
</organism>
<feature type="transmembrane region" description="Helical" evidence="7">
    <location>
        <begin position="104"/>
        <end position="125"/>
    </location>
</feature>
<evidence type="ECO:0000313" key="8">
    <source>
        <dbReference type="EMBL" id="MDS0281797.1"/>
    </source>
</evidence>
<dbReference type="Proteomes" id="UP001268864">
    <property type="component" value="Unassembled WGS sequence"/>
</dbReference>
<gene>
    <name evidence="8" type="ORF">NDI86_06650</name>
</gene>
<dbReference type="PANTHER" id="PTHR30250">
    <property type="entry name" value="PST FAMILY PREDICTED COLANIC ACID TRANSPORTER"/>
    <property type="match status" value="1"/>
</dbReference>
<feature type="transmembrane region" description="Helical" evidence="7">
    <location>
        <begin position="337"/>
        <end position="356"/>
    </location>
</feature>
<protein>
    <submittedName>
        <fullName evidence="8">Lipopolysaccharide biosynthesis protein</fullName>
    </submittedName>
</protein>
<name>A0ABU2FNG4_9EURY</name>
<evidence type="ECO:0000256" key="6">
    <source>
        <dbReference type="ARBA" id="ARBA00023136"/>
    </source>
</evidence>
<dbReference type="Pfam" id="PF13440">
    <property type="entry name" value="Polysacc_synt_3"/>
    <property type="match status" value="1"/>
</dbReference>
<evidence type="ECO:0000256" key="3">
    <source>
        <dbReference type="ARBA" id="ARBA00022475"/>
    </source>
</evidence>
<evidence type="ECO:0000256" key="5">
    <source>
        <dbReference type="ARBA" id="ARBA00022989"/>
    </source>
</evidence>
<dbReference type="EMBL" id="JAMQOS010000001">
    <property type="protein sequence ID" value="MDS0281797.1"/>
    <property type="molecule type" value="Genomic_DNA"/>
</dbReference>
<evidence type="ECO:0000256" key="7">
    <source>
        <dbReference type="SAM" id="Phobius"/>
    </source>
</evidence>
<keyword evidence="3" id="KW-1003">Cell membrane</keyword>
<dbReference type="CDD" id="cd13127">
    <property type="entry name" value="MATE_tuaB_like"/>
    <property type="match status" value="1"/>
</dbReference>
<accession>A0ABU2FNG4</accession>
<evidence type="ECO:0000256" key="1">
    <source>
        <dbReference type="ARBA" id="ARBA00004651"/>
    </source>
</evidence>
<feature type="transmembrane region" description="Helical" evidence="7">
    <location>
        <begin position="464"/>
        <end position="482"/>
    </location>
</feature>
<feature type="transmembrane region" description="Helical" evidence="7">
    <location>
        <begin position="41"/>
        <end position="68"/>
    </location>
</feature>
<comment type="caution">
    <text evidence="8">The sequence shown here is derived from an EMBL/GenBank/DDBJ whole genome shotgun (WGS) entry which is preliminary data.</text>
</comment>
<proteinExistence type="inferred from homology"/>
<comment type="subcellular location">
    <subcellularLocation>
        <location evidence="1">Cell membrane</location>
        <topology evidence="1">Multi-pass membrane protein</topology>
    </subcellularLocation>
</comment>
<keyword evidence="4 7" id="KW-0812">Transmembrane</keyword>
<dbReference type="RefSeq" id="WP_310899625.1">
    <property type="nucleotide sequence ID" value="NZ_JAMQOS010000001.1"/>
</dbReference>
<sequence length="505" mass="54565">MSRGRAVLRRLRSILTPGSGVTDRTVTGGVWMGLNNVADRALQLGTILFLAGLLSPAAFGLYGIALVVQSALQRLSQLGLDTALIRRRESDVDRYLDTVWTVELGRGLLLGTVLYAAAPLVGSVFGEPRVVSLLRVLALTPVLDGLRNPGVVYLVKDLEFHRDAAYKLSNRVAYTLVGVGVGYATRSVWALVAAMLAAQCTSLVVSYLVHDYRPWLRFDFAAARELFEYGRWIFTSEGLMFLINEGDDAFVGWLLGSATLGIYQLSYRLSNAPTTEITHPIQQVLFPAYAKVQDDDASLRQGYYTSVRVITLLSFPAAVGIVLVGPVFVPALLGGEWLPMVVPMQVFAVYAGLRSFRSATVPLFRAIDRPDYDTKIRLLKLALLAPFVYPAASAFGATGVALVILGHTVVVAPIASYLAVRSVDGRLTTLGRILSYPAIASGAMGVVVYLVRERLVGVPSLVELPLLVLVGVITYGAAVAALEQRFGIGLAPIYRTFQDWVAGTA</sequence>